<feature type="region of interest" description="Disordered" evidence="1">
    <location>
        <begin position="295"/>
        <end position="365"/>
    </location>
</feature>
<protein>
    <submittedName>
        <fullName evidence="2">Uncharacterized protein</fullName>
    </submittedName>
</protein>
<organism evidence="2 3">
    <name type="scientific">Mortierella polycephala</name>
    <dbReference type="NCBI Taxonomy" id="41804"/>
    <lineage>
        <taxon>Eukaryota</taxon>
        <taxon>Fungi</taxon>
        <taxon>Fungi incertae sedis</taxon>
        <taxon>Mucoromycota</taxon>
        <taxon>Mortierellomycotina</taxon>
        <taxon>Mortierellomycetes</taxon>
        <taxon>Mortierellales</taxon>
        <taxon>Mortierellaceae</taxon>
        <taxon>Mortierella</taxon>
    </lineage>
</organism>
<keyword evidence="3" id="KW-1185">Reference proteome</keyword>
<evidence type="ECO:0000313" key="2">
    <source>
        <dbReference type="EMBL" id="KAG0264140.1"/>
    </source>
</evidence>
<feature type="region of interest" description="Disordered" evidence="1">
    <location>
        <begin position="1"/>
        <end position="43"/>
    </location>
</feature>
<sequence length="663" mass="70383">MQYPEQQVDEHRHQNSSINNTATTTTQSTSHPLPLATPTSNPYVSDYRVANTITGGTPVSYQADLSYDQKSGNNVGSDTTPAPTTRTRKPSLADTVIIGAVTAASSAVTAATTVVEIARRLVVSDDDNDLATPKDKIKGSSSKGVLPSLLKTPADHNGLEFSQRRLSKDRTKKPVLNYGGNGSIGVQTHADGNNFATVGTVSDNRVSARDEDFGAGVNTIASAAKDSTAPSDVNNQTPADPTIQLADNTTQLQGGDIHVVDGGGSSTNSNNGTNGMQSERNTAAAALPSLNTMYVAGQGPDSAGQGAMSVDQPAVSQTNPSKSTHTGMSVDTPDLVGQPRDPKAHRIGGLQVDRKGSPPYSEHEIHAPHYDQIPGTSKEGDLSHDGSIQTSKDNSRVIHGNYHHLDQRSSANAASAINRNPYEAHMSHHRGSVASGLGVDYPVIPTAILAGSGSSDNTNRNRPQGIYNSAINVDKAGASDRKSSGMGVDEPATVTHQMARVQNPLSRPGKSKTGAVATPSTETDIKEKYTDDVDYPEDDRESLIDRVKGVFRRHSSGMKEPRDGQMMASPNTSHRSSSTMSSYLPPVIPDGYNGPIPQVAPGQEIIWVKKTTRTDYYDANEEGSDPPEHGPYQGSNRNSSSSLFLNRLRSRNSTSADKGKRRM</sequence>
<feature type="region of interest" description="Disordered" evidence="1">
    <location>
        <begin position="554"/>
        <end position="581"/>
    </location>
</feature>
<evidence type="ECO:0000256" key="1">
    <source>
        <dbReference type="SAM" id="MobiDB-lite"/>
    </source>
</evidence>
<feature type="compositionally biased region" description="Polar residues" evidence="1">
    <location>
        <begin position="452"/>
        <end position="471"/>
    </location>
</feature>
<feature type="compositionally biased region" description="Low complexity" evidence="1">
    <location>
        <begin position="635"/>
        <end position="655"/>
    </location>
</feature>
<dbReference type="EMBL" id="JAAAJA010000057">
    <property type="protein sequence ID" value="KAG0264140.1"/>
    <property type="molecule type" value="Genomic_DNA"/>
</dbReference>
<feature type="compositionally biased region" description="Low complexity" evidence="1">
    <location>
        <begin position="569"/>
        <end position="581"/>
    </location>
</feature>
<feature type="region of interest" description="Disordered" evidence="1">
    <location>
        <begin position="503"/>
        <end position="524"/>
    </location>
</feature>
<feature type="compositionally biased region" description="Polar residues" evidence="1">
    <location>
        <begin position="68"/>
        <end position="78"/>
    </location>
</feature>
<accession>A0A9P6QCK1</accession>
<dbReference type="OrthoDB" id="2422346at2759"/>
<feature type="region of interest" description="Disordered" evidence="1">
    <location>
        <begin position="617"/>
        <end position="663"/>
    </location>
</feature>
<feature type="compositionally biased region" description="Polar residues" evidence="1">
    <location>
        <begin position="314"/>
        <end position="329"/>
    </location>
</feature>
<name>A0A9P6QCK1_9FUNG</name>
<feature type="compositionally biased region" description="Low complexity" evidence="1">
    <location>
        <begin position="15"/>
        <end position="30"/>
    </location>
</feature>
<dbReference type="Proteomes" id="UP000726737">
    <property type="component" value="Unassembled WGS sequence"/>
</dbReference>
<feature type="compositionally biased region" description="Basic and acidic residues" evidence="1">
    <location>
        <begin position="352"/>
        <end position="365"/>
    </location>
</feature>
<feature type="region of interest" description="Disordered" evidence="1">
    <location>
        <begin position="451"/>
        <end position="489"/>
    </location>
</feature>
<evidence type="ECO:0000313" key="3">
    <source>
        <dbReference type="Proteomes" id="UP000726737"/>
    </source>
</evidence>
<comment type="caution">
    <text evidence="2">The sequence shown here is derived from an EMBL/GenBank/DDBJ whole genome shotgun (WGS) entry which is preliminary data.</text>
</comment>
<proteinExistence type="predicted"/>
<dbReference type="AlphaFoldDB" id="A0A9P6QCK1"/>
<gene>
    <name evidence="2" type="ORF">BG011_007408</name>
</gene>
<feature type="region of interest" description="Disordered" evidence="1">
    <location>
        <begin position="67"/>
        <end position="88"/>
    </location>
</feature>
<reference evidence="2" key="1">
    <citation type="journal article" date="2020" name="Fungal Divers.">
        <title>Resolving the Mortierellaceae phylogeny through synthesis of multi-gene phylogenetics and phylogenomics.</title>
        <authorList>
            <person name="Vandepol N."/>
            <person name="Liber J."/>
            <person name="Desiro A."/>
            <person name="Na H."/>
            <person name="Kennedy M."/>
            <person name="Barry K."/>
            <person name="Grigoriev I.V."/>
            <person name="Miller A.N."/>
            <person name="O'Donnell K."/>
            <person name="Stajich J.E."/>
            <person name="Bonito G."/>
        </authorList>
    </citation>
    <scope>NUCLEOTIDE SEQUENCE</scope>
    <source>
        <strain evidence="2">KOD948</strain>
    </source>
</reference>